<gene>
    <name evidence="1" type="ORF">PZA18_22165</name>
</gene>
<dbReference type="EMBL" id="JARRAF010000050">
    <property type="protein sequence ID" value="MDK2126756.1"/>
    <property type="molecule type" value="Genomic_DNA"/>
</dbReference>
<accession>A0ABT7E356</accession>
<proteinExistence type="predicted"/>
<dbReference type="Proteomes" id="UP001172778">
    <property type="component" value="Unassembled WGS sequence"/>
</dbReference>
<reference evidence="1" key="1">
    <citation type="submission" date="2023-03" db="EMBL/GenBank/DDBJ databases">
        <title>Chitinimonas shenzhenensis gen. nov., sp. nov., a novel member of family Burkholderiaceae isolated from activated sludge collected in Shen Zhen, China.</title>
        <authorList>
            <person name="Wang X."/>
        </authorList>
    </citation>
    <scope>NUCLEOTIDE SEQUENCE</scope>
    <source>
        <strain evidence="1">DQS-5</strain>
    </source>
</reference>
<sequence length="79" mass="8661">MNQKVATENGGTSREFQLLNNVGELRKFITDLPDDMPLSRYVTSSSNDGLFQVGISASVSWTAINGQTDKLQNALRIEA</sequence>
<evidence type="ECO:0000313" key="2">
    <source>
        <dbReference type="Proteomes" id="UP001172778"/>
    </source>
</evidence>
<comment type="caution">
    <text evidence="1">The sequence shown here is derived from an EMBL/GenBank/DDBJ whole genome shotgun (WGS) entry which is preliminary data.</text>
</comment>
<evidence type="ECO:0000313" key="1">
    <source>
        <dbReference type="EMBL" id="MDK2126756.1"/>
    </source>
</evidence>
<keyword evidence="2" id="KW-1185">Reference proteome</keyword>
<name>A0ABT7E356_9NEIS</name>
<protein>
    <submittedName>
        <fullName evidence="1">Uncharacterized protein</fullName>
    </submittedName>
</protein>
<organism evidence="1 2">
    <name type="scientific">Parachitinimonas caeni</name>
    <dbReference type="NCBI Taxonomy" id="3031301"/>
    <lineage>
        <taxon>Bacteria</taxon>
        <taxon>Pseudomonadati</taxon>
        <taxon>Pseudomonadota</taxon>
        <taxon>Betaproteobacteria</taxon>
        <taxon>Neisseriales</taxon>
        <taxon>Chitinibacteraceae</taxon>
        <taxon>Parachitinimonas</taxon>
    </lineage>
</organism>
<dbReference type="RefSeq" id="WP_284103078.1">
    <property type="nucleotide sequence ID" value="NZ_JARRAF010000050.1"/>
</dbReference>